<keyword evidence="3" id="KW-1185">Reference proteome</keyword>
<feature type="coiled-coil region" evidence="1">
    <location>
        <begin position="333"/>
        <end position="451"/>
    </location>
</feature>
<dbReference type="PANTHER" id="PTHR31649">
    <property type="entry name" value="AGAP009604-PA"/>
    <property type="match status" value="1"/>
</dbReference>
<dbReference type="OrthoDB" id="2142040at2759"/>
<gene>
    <name evidence="2" type="primary">Tspoap1_0</name>
    <name evidence="2" type="ORF">Bhyg_08996</name>
</gene>
<keyword evidence="1" id="KW-0175">Coiled coil</keyword>
<dbReference type="Pfam" id="PF11901">
    <property type="entry name" value="DM9"/>
    <property type="match status" value="2"/>
</dbReference>
<evidence type="ECO:0000256" key="1">
    <source>
        <dbReference type="SAM" id="Coils"/>
    </source>
</evidence>
<organism evidence="2 3">
    <name type="scientific">Pseudolycoriella hygida</name>
    <dbReference type="NCBI Taxonomy" id="35572"/>
    <lineage>
        <taxon>Eukaryota</taxon>
        <taxon>Metazoa</taxon>
        <taxon>Ecdysozoa</taxon>
        <taxon>Arthropoda</taxon>
        <taxon>Hexapoda</taxon>
        <taxon>Insecta</taxon>
        <taxon>Pterygota</taxon>
        <taxon>Neoptera</taxon>
        <taxon>Endopterygota</taxon>
        <taxon>Diptera</taxon>
        <taxon>Nematocera</taxon>
        <taxon>Sciaroidea</taxon>
        <taxon>Sciaridae</taxon>
        <taxon>Pseudolycoriella</taxon>
    </lineage>
</organism>
<reference evidence="2" key="1">
    <citation type="submission" date="2022-07" db="EMBL/GenBank/DDBJ databases">
        <authorList>
            <person name="Trinca V."/>
            <person name="Uliana J.V.C."/>
            <person name="Torres T.T."/>
            <person name="Ward R.J."/>
            <person name="Monesi N."/>
        </authorList>
    </citation>
    <scope>NUCLEOTIDE SEQUENCE</scope>
    <source>
        <strain evidence="2">HSMRA1968</strain>
        <tissue evidence="2">Whole embryos</tissue>
    </source>
</reference>
<dbReference type="EMBL" id="WJQU01000002">
    <property type="protein sequence ID" value="KAJ6644030.1"/>
    <property type="molecule type" value="Genomic_DNA"/>
</dbReference>
<dbReference type="SMART" id="SM00696">
    <property type="entry name" value="DM9"/>
    <property type="match status" value="1"/>
</dbReference>
<sequence>MNFIRHILVIKLVMNSTKLNPTWTVASADDAVKNGFFAGSEADGKKVYVGRVTDASGKFLPAKIVPDFKQSFYEGNGVEQSSDKIEFLSNSEGYEWIKSSGGVPVTDAVTIGEFYVGRGVYNGGTVVGRVDLNAKTLVATWGGNALNLPEYDVLVFKPQDNARVQQNVSSSVIVTERKSVNTIVSKFEQNQQDRMVVREPMFNQQRYFEMLNKIQTLELELASYKHDREAYENRIDFEQKRVEDLSNRLQALRLENSNLAKERISWEERITTETTLVSQMESKLQGVLVDNAFLLKKVASLEDALKYERYQITLFNEKYERDIAAGGSLQVKIKNFEETIRQQQQRILELEGALDNINNGSDSLTQQIKAYEISIQNLRAQIDGLVKKLQSANGDNEFLVKKLALLTQSLKTYQSQLEAMSRRLQNSRIVIATANAELGRANGQIAKYQAALSQCYILNGELMTKVSGFSTMSAFQGQFDSRYDILNLSRDFTTGVTTKSITVNTTALLEAAGSDSYVSITKENGVESETSSQAGTPF</sequence>
<name>A0A9Q0N5R6_9DIPT</name>
<dbReference type="Gene3D" id="1.10.287.1490">
    <property type="match status" value="1"/>
</dbReference>
<protein>
    <submittedName>
        <fullName evidence="2">Peripheral-type benzodiazepine receptor-associated protein 1</fullName>
    </submittedName>
</protein>
<feature type="coiled-coil region" evidence="1">
    <location>
        <begin position="214"/>
        <end position="269"/>
    </location>
</feature>
<evidence type="ECO:0000313" key="3">
    <source>
        <dbReference type="Proteomes" id="UP001151699"/>
    </source>
</evidence>
<dbReference type="PANTHER" id="PTHR31649:SF10">
    <property type="entry name" value="IP19903P-RELATED"/>
    <property type="match status" value="1"/>
</dbReference>
<accession>A0A9Q0N5R6</accession>
<proteinExistence type="predicted"/>
<comment type="caution">
    <text evidence="2">The sequence shown here is derived from an EMBL/GenBank/DDBJ whole genome shotgun (WGS) entry which is preliminary data.</text>
</comment>
<dbReference type="InterPro" id="IPR006616">
    <property type="entry name" value="DM9_repeat"/>
</dbReference>
<keyword evidence="2" id="KW-0675">Receptor</keyword>
<dbReference type="AlphaFoldDB" id="A0A9Q0N5R6"/>
<evidence type="ECO:0000313" key="2">
    <source>
        <dbReference type="EMBL" id="KAJ6644030.1"/>
    </source>
</evidence>
<dbReference type="Proteomes" id="UP001151699">
    <property type="component" value="Chromosome B"/>
</dbReference>
<dbReference type="SUPFAM" id="SSF57997">
    <property type="entry name" value="Tropomyosin"/>
    <property type="match status" value="1"/>
</dbReference>